<dbReference type="GO" id="GO:0004532">
    <property type="term" value="F:RNA exonuclease activity"/>
    <property type="evidence" value="ECO:0007669"/>
    <property type="project" value="UniProtKB-UniRule"/>
</dbReference>
<dbReference type="InterPro" id="IPR001279">
    <property type="entry name" value="Metallo-B-lactamas"/>
</dbReference>
<evidence type="ECO:0000259" key="14">
    <source>
        <dbReference type="SMART" id="SM01027"/>
    </source>
</evidence>
<evidence type="ECO:0000256" key="11">
    <source>
        <dbReference type="ARBA" id="ARBA00023163"/>
    </source>
</evidence>
<dbReference type="HOGENOM" id="CLU_009673_5_1_2"/>
<keyword evidence="1 12" id="KW-0806">Transcription termination</keyword>
<dbReference type="InterPro" id="IPR011108">
    <property type="entry name" value="RMMBL"/>
</dbReference>
<dbReference type="Pfam" id="PF10996">
    <property type="entry name" value="Beta-Casp"/>
    <property type="match status" value="1"/>
</dbReference>
<dbReference type="Pfam" id="PF00753">
    <property type="entry name" value="Lactamase_B"/>
    <property type="match status" value="1"/>
</dbReference>
<comment type="function">
    <text evidence="12">Terminates transcription on the whole genome. Termination is linked to FttA-mediated RNA cleavage and does not require NTP hydrolysis. Cleaves endonucleolytically at the RNA exit channel of RNA polymerase (RNAP); the 5'-3' exonuclease activity of this protein degrades the nascent RNA released from RNAP.</text>
</comment>
<dbReference type="KEGG" id="vmo:VMUT_2286"/>
<dbReference type="InterPro" id="IPR022712">
    <property type="entry name" value="Beta_Casp"/>
</dbReference>
<feature type="binding site" evidence="12">
    <location>
        <position position="617"/>
    </location>
    <ligand>
        <name>Zn(2+)</name>
        <dbReference type="ChEBI" id="CHEBI:29105"/>
        <label>2</label>
    </ligand>
</feature>
<evidence type="ECO:0000256" key="5">
    <source>
        <dbReference type="ARBA" id="ARBA00022801"/>
    </source>
</evidence>
<keyword evidence="11" id="KW-0804">Transcription</keyword>
<feature type="binding site" evidence="12">
    <location>
        <position position="254"/>
    </location>
    <ligand>
        <name>Zn(2+)</name>
        <dbReference type="ChEBI" id="CHEBI:29105"/>
        <label>2</label>
    </ligand>
</feature>
<dbReference type="Pfam" id="PF17214">
    <property type="entry name" value="KH_TffA"/>
    <property type="match status" value="1"/>
</dbReference>
<evidence type="ECO:0000256" key="3">
    <source>
        <dbReference type="ARBA" id="ARBA00022723"/>
    </source>
</evidence>
<reference evidence="15 16" key="1">
    <citation type="journal article" date="2011" name="J. Bacteriol.">
        <title>Complete genome sequence of 'Vulcanisaeta moutnovskia' strain 768-28, a novel member of the hyperthermophilic crenarchaeal genus vulcanisaeta.</title>
        <authorList>
            <person name="Gumerov V.M."/>
            <person name="Mardanov A.V."/>
            <person name="Beletsky A.V."/>
            <person name="Prokofeva M.I."/>
            <person name="Bonch-Osmolovskaya E.A."/>
            <person name="Ravin N.V."/>
            <person name="Skryabin K.G."/>
        </authorList>
    </citation>
    <scope>NUCLEOTIDE SEQUENCE [LARGE SCALE GENOMIC DNA]</scope>
    <source>
        <strain evidence="15 16">768-28</strain>
    </source>
</reference>
<sequence length="650" mass="73976">MVLEVLSMASLKEEMEKKIMEILPPEAKFSRVDFEGPNVIIYVMNPSYVMEHSEYIKTLAKELKKYIIIRGDPKVRIREVDKLKRVITDMVTKSVGSNIIDDIVVDEPTGEVYVYLKKPVRERSKLEKEILAETGWKPWIIATALEMGAGLPRSDIDAVKQIQLATAKDRLEFLRRLGMRIHREPVYKDARITVTGLGAQMEVGRSAILIRTKESSILLDCGVKPSSSGDEAPLLDELDLDTLDAIVITHAHMDHIGFVPYLFKYGYKGPVYMTEPTKYLMEVLLTDYIEQAESEGRVPPYSRQDLAQALYHTITLNYADHPTDISPDTKLMLFDAGHEVGSAVVHLHIGNGLYNIIYTGDMKYGPTRLLNPAHNKFKRAELLIMESTYGGKEDIQPPRQESEQKLVELVKHTVEHDGKVLIPVFSTGRAQEILLVLNEAINNKQLSKVPIYVDGMVLETLNVHLMFPDYLNRTLRELIYDGVNPFLSEYVKPIERARDPEKRKEQVMEILQGPPAVILAPHGMLNGGPIMDYFVHAAEDERNMLLFVSYQAENTIGRRIQQGERKLTVRYYSDRVTLDIKMKVDSIPGFSGHSDRRQLFNYVRNMEPKPHKVMLVHGEPAKIMNLALALELQLKMPTVFMNNGETIRLV</sequence>
<evidence type="ECO:0000256" key="4">
    <source>
        <dbReference type="ARBA" id="ARBA00022759"/>
    </source>
</evidence>
<organism evidence="15 16">
    <name type="scientific">Vulcanisaeta moutnovskia (strain 768-28)</name>
    <dbReference type="NCBI Taxonomy" id="985053"/>
    <lineage>
        <taxon>Archaea</taxon>
        <taxon>Thermoproteota</taxon>
        <taxon>Thermoprotei</taxon>
        <taxon>Thermoproteales</taxon>
        <taxon>Thermoproteaceae</taxon>
        <taxon>Vulcanisaeta</taxon>
    </lineage>
</organism>
<feature type="region of interest" description="Metallo-beta-lactamase C-terminus" evidence="12">
    <location>
        <begin position="592"/>
        <end position="650"/>
    </location>
</feature>
<feature type="binding site" evidence="12">
    <location>
        <position position="338"/>
    </location>
    <ligand>
        <name>Zn(2+)</name>
        <dbReference type="ChEBI" id="CHEBI:29105"/>
        <label>1</label>
    </ligand>
</feature>
<feature type="binding site" evidence="12">
    <location>
        <position position="361"/>
    </location>
    <ligand>
        <name>Zn(2+)</name>
        <dbReference type="ChEBI" id="CHEBI:29105"/>
        <label>2</label>
    </ligand>
</feature>
<feature type="binding site" evidence="12">
    <location>
        <position position="252"/>
    </location>
    <ligand>
        <name>Zn(2+)</name>
        <dbReference type="ChEBI" id="CHEBI:29105"/>
        <label>1</label>
    </ligand>
</feature>
<dbReference type="GO" id="GO:0003677">
    <property type="term" value="F:DNA binding"/>
    <property type="evidence" value="ECO:0007669"/>
    <property type="project" value="UniProtKB-KW"/>
</dbReference>
<name>F0QXZ3_VULM7</name>
<feature type="region of interest" description="KHa" evidence="12">
    <location>
        <begin position="9"/>
        <end position="76"/>
    </location>
</feature>
<accession>F0QXZ3</accession>
<evidence type="ECO:0000256" key="2">
    <source>
        <dbReference type="ARBA" id="ARBA00022722"/>
    </source>
</evidence>
<dbReference type="InterPro" id="IPR036866">
    <property type="entry name" value="RibonucZ/Hydroxyglut_hydro"/>
</dbReference>
<dbReference type="GO" id="GO:0006353">
    <property type="term" value="P:DNA-templated transcription termination"/>
    <property type="evidence" value="ECO:0007669"/>
    <property type="project" value="UniProtKB-UniRule"/>
</dbReference>
<keyword evidence="4 12" id="KW-0255">Endonuclease</keyword>
<keyword evidence="2 12" id="KW-0540">Nuclease</keyword>
<dbReference type="HAMAP" id="MF_00870">
    <property type="entry name" value="FttA"/>
    <property type="match status" value="1"/>
</dbReference>
<evidence type="ECO:0000256" key="7">
    <source>
        <dbReference type="ARBA" id="ARBA00022839"/>
    </source>
</evidence>
<evidence type="ECO:0000256" key="10">
    <source>
        <dbReference type="ARBA" id="ARBA00023125"/>
    </source>
</evidence>
<dbReference type="InterPro" id="IPR033769">
    <property type="entry name" value="TffA_KH"/>
</dbReference>
<keyword evidence="6 12" id="KW-0862">Zinc</keyword>
<dbReference type="SMART" id="SM00849">
    <property type="entry name" value="Lactamase_B"/>
    <property type="match status" value="1"/>
</dbReference>
<dbReference type="EC" id="3.1.-.-" evidence="12"/>
<dbReference type="Gene3D" id="3.30.300.20">
    <property type="match status" value="1"/>
</dbReference>
<evidence type="ECO:0000256" key="1">
    <source>
        <dbReference type="ARBA" id="ARBA00022472"/>
    </source>
</evidence>
<evidence type="ECO:0000259" key="13">
    <source>
        <dbReference type="SMART" id="SM00849"/>
    </source>
</evidence>
<feature type="binding site" evidence="12">
    <location>
        <position position="361"/>
    </location>
    <ligand>
        <name>Zn(2+)</name>
        <dbReference type="ChEBI" id="CHEBI:29105"/>
        <label>1</label>
    </ligand>
</feature>
<evidence type="ECO:0000256" key="9">
    <source>
        <dbReference type="ARBA" id="ARBA00023015"/>
    </source>
</evidence>
<protein>
    <recommendedName>
        <fullName evidence="12">Transcription termination factor FttA</fullName>
        <ecNumber evidence="12">3.1.-.-</ecNumber>
    </recommendedName>
</protein>
<dbReference type="GO" id="GO:0008270">
    <property type="term" value="F:zinc ion binding"/>
    <property type="evidence" value="ECO:0007669"/>
    <property type="project" value="UniProtKB-UniRule"/>
</dbReference>
<evidence type="ECO:0000313" key="16">
    <source>
        <dbReference type="Proteomes" id="UP000007485"/>
    </source>
</evidence>
<dbReference type="eggNOG" id="arCOG00543">
    <property type="taxonomic scope" value="Archaea"/>
</dbReference>
<dbReference type="Gene3D" id="3.30.300.230">
    <property type="match status" value="1"/>
</dbReference>
<dbReference type="AlphaFoldDB" id="F0QXZ3"/>
<dbReference type="InterPro" id="IPR050698">
    <property type="entry name" value="MBL"/>
</dbReference>
<comment type="caution">
    <text evidence="12">Lacks conserved residue(s) required for the propagation of feature annotation.</text>
</comment>
<comment type="subunit">
    <text evidence="12">Homodimer. Interacts with RNA polymerase (RNAP), interacts with the Spt4-Spt5 complex.</text>
</comment>
<evidence type="ECO:0000256" key="12">
    <source>
        <dbReference type="HAMAP-Rule" id="MF_00870"/>
    </source>
</evidence>
<evidence type="ECO:0000313" key="15">
    <source>
        <dbReference type="EMBL" id="ADY02479.1"/>
    </source>
</evidence>
<dbReference type="CDD" id="cd22532">
    <property type="entry name" value="KH-II_CPSF_arch_rpt1"/>
    <property type="match status" value="1"/>
</dbReference>
<dbReference type="PANTHER" id="PTHR11203">
    <property type="entry name" value="CLEAVAGE AND POLYADENYLATION SPECIFICITY FACTOR FAMILY MEMBER"/>
    <property type="match status" value="1"/>
</dbReference>
<dbReference type="InterPro" id="IPR015946">
    <property type="entry name" value="KH_dom-like_a/b"/>
</dbReference>
<dbReference type="NCBIfam" id="TIGR03675">
    <property type="entry name" value="arCOG00543"/>
    <property type="match status" value="1"/>
</dbReference>
<proteinExistence type="inferred from homology"/>
<dbReference type="EMBL" id="CP002529">
    <property type="protein sequence ID" value="ADY02479.1"/>
    <property type="molecule type" value="Genomic_DNA"/>
</dbReference>
<keyword evidence="8 12" id="KW-0694">RNA-binding</keyword>
<keyword evidence="3 12" id="KW-0479">Metal-binding</keyword>
<comment type="cofactor">
    <cofactor evidence="12">
        <name>Zn(2+)</name>
        <dbReference type="ChEBI" id="CHEBI:29105"/>
    </cofactor>
    <text evidence="12">Binds 2 Zn(2+) ions, which are required for nuclease activity.</text>
</comment>
<keyword evidence="9 12" id="KW-0805">Transcription regulation</keyword>
<dbReference type="GO" id="GO:0004521">
    <property type="term" value="F:RNA endonuclease activity"/>
    <property type="evidence" value="ECO:0007669"/>
    <property type="project" value="UniProtKB-UniRule"/>
</dbReference>
<feature type="binding site" evidence="12">
    <location>
        <position position="250"/>
    </location>
    <ligand>
        <name>Zn(2+)</name>
        <dbReference type="ChEBI" id="CHEBI:29105"/>
        <label>1</label>
    </ligand>
</feature>
<keyword evidence="16" id="KW-1185">Reference proteome</keyword>
<dbReference type="Gene3D" id="3.40.50.10890">
    <property type="match status" value="1"/>
</dbReference>
<dbReference type="GO" id="GO:0003723">
    <property type="term" value="F:RNA binding"/>
    <property type="evidence" value="ECO:0007669"/>
    <property type="project" value="UniProtKB-UniRule"/>
</dbReference>
<feature type="domain" description="Beta-Casp" evidence="14">
    <location>
        <begin position="430"/>
        <end position="560"/>
    </location>
</feature>
<dbReference type="CDD" id="cd16295">
    <property type="entry name" value="TTHA0252-CPSF-like_MBL-fold"/>
    <property type="match status" value="1"/>
</dbReference>
<dbReference type="Pfam" id="PF07521">
    <property type="entry name" value="RMMBL"/>
    <property type="match status" value="1"/>
</dbReference>
<feature type="binding site" evidence="12">
    <location>
        <position position="255"/>
    </location>
    <ligand>
        <name>Zn(2+)</name>
        <dbReference type="ChEBI" id="CHEBI:29105"/>
        <label>2</label>
    </ligand>
</feature>
<keyword evidence="5 12" id="KW-0378">Hydrolase</keyword>
<evidence type="ECO:0000256" key="6">
    <source>
        <dbReference type="ARBA" id="ARBA00022833"/>
    </source>
</evidence>
<dbReference type="SUPFAM" id="SSF56281">
    <property type="entry name" value="Metallo-hydrolase/oxidoreductase"/>
    <property type="match status" value="1"/>
</dbReference>
<dbReference type="SMART" id="SM01027">
    <property type="entry name" value="Beta-Casp"/>
    <property type="match status" value="1"/>
</dbReference>
<comment type="similarity">
    <text evidence="12">Belongs to the metallo-beta-lactamase superfamily. RNA-metabolizing metallo-beta-lactamase-like family. FttA subfamily.</text>
</comment>
<feature type="domain" description="Metallo-beta-lactamase" evidence="13">
    <location>
        <begin position="204"/>
        <end position="414"/>
    </location>
</feature>
<dbReference type="Gene3D" id="3.60.15.10">
    <property type="entry name" value="Ribonuclease Z/Hydroxyacylglutathione hydrolase-like"/>
    <property type="match status" value="1"/>
</dbReference>
<evidence type="ECO:0000256" key="8">
    <source>
        <dbReference type="ARBA" id="ARBA00022884"/>
    </source>
</evidence>
<dbReference type="PANTHER" id="PTHR11203:SF51">
    <property type="entry name" value="CLEAVAGE AND POLYADENYLATION SPECIFICITY FACTOR"/>
    <property type="match status" value="1"/>
</dbReference>
<dbReference type="Proteomes" id="UP000007485">
    <property type="component" value="Chromosome"/>
</dbReference>
<gene>
    <name evidence="12" type="primary">fttA</name>
    <name evidence="15" type="ordered locus">VMUT_2286</name>
</gene>
<dbReference type="InterPro" id="IPR019975">
    <property type="entry name" value="aCPSF1"/>
</dbReference>
<keyword evidence="7 12" id="KW-0269">Exonuclease</keyword>
<keyword evidence="10 12" id="KW-0238">DNA-binding</keyword>